<comment type="caution">
    <text evidence="2">The sequence shown here is derived from an EMBL/GenBank/DDBJ whole genome shotgun (WGS) entry which is preliminary data.</text>
</comment>
<keyword evidence="1" id="KW-1133">Transmembrane helix</keyword>
<dbReference type="Proteomes" id="UP000245911">
    <property type="component" value="Unassembled WGS sequence"/>
</dbReference>
<keyword evidence="1" id="KW-0472">Membrane</keyword>
<dbReference type="RefSeq" id="WP_116559216.1">
    <property type="nucleotide sequence ID" value="NZ_JBLWXM010000009.1"/>
</dbReference>
<feature type="transmembrane region" description="Helical" evidence="1">
    <location>
        <begin position="16"/>
        <end position="35"/>
    </location>
</feature>
<dbReference type="OrthoDB" id="7866995at2"/>
<gene>
    <name evidence="2" type="ORF">DDE20_14375</name>
</gene>
<keyword evidence="3" id="KW-1185">Reference proteome</keyword>
<accession>A0A2T8HR91</accession>
<dbReference type="EMBL" id="QDKM01000007">
    <property type="protein sequence ID" value="PVH27948.1"/>
    <property type="molecule type" value="Genomic_DNA"/>
</dbReference>
<evidence type="ECO:0000313" key="3">
    <source>
        <dbReference type="Proteomes" id="UP000245911"/>
    </source>
</evidence>
<name>A0A2T8HR91_9RHOB</name>
<protein>
    <submittedName>
        <fullName evidence="2">Uncharacterized protein</fullName>
    </submittedName>
</protein>
<reference evidence="2 3" key="1">
    <citation type="submission" date="2018-04" db="EMBL/GenBank/DDBJ databases">
        <title>Pararhodobacter oceanense sp. nov., isolated from marine intertidal sediment.</title>
        <authorList>
            <person name="Wang X.-L."/>
            <person name="Du Z.-J."/>
        </authorList>
    </citation>
    <scope>NUCLEOTIDE SEQUENCE [LARGE SCALE GENOMIC DNA]</scope>
    <source>
        <strain evidence="2 3">AM505</strain>
    </source>
</reference>
<evidence type="ECO:0000256" key="1">
    <source>
        <dbReference type="SAM" id="Phobius"/>
    </source>
</evidence>
<feature type="transmembrane region" description="Helical" evidence="1">
    <location>
        <begin position="41"/>
        <end position="58"/>
    </location>
</feature>
<evidence type="ECO:0000313" key="2">
    <source>
        <dbReference type="EMBL" id="PVH27948.1"/>
    </source>
</evidence>
<proteinExistence type="predicted"/>
<organism evidence="2 3">
    <name type="scientific">Pararhodobacter oceanensis</name>
    <dbReference type="NCBI Taxonomy" id="2172121"/>
    <lineage>
        <taxon>Bacteria</taxon>
        <taxon>Pseudomonadati</taxon>
        <taxon>Pseudomonadota</taxon>
        <taxon>Alphaproteobacteria</taxon>
        <taxon>Rhodobacterales</taxon>
        <taxon>Paracoccaceae</taxon>
        <taxon>Pararhodobacter</taxon>
    </lineage>
</organism>
<keyword evidence="1" id="KW-0812">Transmembrane</keyword>
<sequence>MNWKWLLTTAEPRSRYVLLVAIGVVLMMSLSYPVWYPGGRGMAAFAAIAAVILSHISAKSIMRK</sequence>
<dbReference type="AlphaFoldDB" id="A0A2T8HR91"/>